<evidence type="ECO:0000256" key="5">
    <source>
        <dbReference type="ARBA" id="ARBA00022832"/>
    </source>
</evidence>
<keyword evidence="2 10" id="KW-0444">Lipid biosynthesis</keyword>
<keyword evidence="6 10" id="KW-1133">Transmembrane helix</keyword>
<proteinExistence type="inferred from homology"/>
<dbReference type="VEuPathDB" id="FungiDB:PV09_04095"/>
<dbReference type="GO" id="GO:0042761">
    <property type="term" value="P:very long-chain fatty acid biosynthetic process"/>
    <property type="evidence" value="ECO:0007669"/>
    <property type="project" value="TreeGrafter"/>
</dbReference>
<dbReference type="EMBL" id="KN847539">
    <property type="protein sequence ID" value="KIW04926.1"/>
    <property type="molecule type" value="Genomic_DNA"/>
</dbReference>
<reference evidence="12 13" key="1">
    <citation type="submission" date="2015-01" db="EMBL/GenBank/DDBJ databases">
        <title>The Genome Sequence of Ochroconis gallopava CBS43764.</title>
        <authorList>
            <consortium name="The Broad Institute Genomics Platform"/>
            <person name="Cuomo C."/>
            <person name="de Hoog S."/>
            <person name="Gorbushina A."/>
            <person name="Stielow B."/>
            <person name="Teixiera M."/>
            <person name="Abouelleil A."/>
            <person name="Chapman S.B."/>
            <person name="Priest M."/>
            <person name="Young S.K."/>
            <person name="Wortman J."/>
            <person name="Nusbaum C."/>
            <person name="Birren B."/>
        </authorList>
    </citation>
    <scope>NUCLEOTIDE SEQUENCE [LARGE SCALE GENOMIC DNA]</scope>
    <source>
        <strain evidence="12 13">CBS 43764</strain>
    </source>
</reference>
<keyword evidence="9 10" id="KW-0275">Fatty acid biosynthesis</keyword>
<accession>A0A0D1XQL3</accession>
<feature type="compositionally biased region" description="Polar residues" evidence="11">
    <location>
        <begin position="773"/>
        <end position="785"/>
    </location>
</feature>
<feature type="compositionally biased region" description="Low complexity" evidence="11">
    <location>
        <begin position="733"/>
        <end position="744"/>
    </location>
</feature>
<feature type="compositionally biased region" description="Polar residues" evidence="11">
    <location>
        <begin position="489"/>
        <end position="498"/>
    </location>
</feature>
<dbReference type="GeneID" id="27312068"/>
<dbReference type="RefSeq" id="XP_016214795.1">
    <property type="nucleotide sequence ID" value="XM_016357391.1"/>
</dbReference>
<dbReference type="InterPro" id="IPR002076">
    <property type="entry name" value="ELO_fam"/>
</dbReference>
<keyword evidence="13" id="KW-1185">Reference proteome</keyword>
<name>A0A0D1XQL3_9PEZI</name>
<evidence type="ECO:0000256" key="1">
    <source>
        <dbReference type="ARBA" id="ARBA00004141"/>
    </source>
</evidence>
<dbReference type="GO" id="GO:0009922">
    <property type="term" value="F:fatty acid elongase activity"/>
    <property type="evidence" value="ECO:0007669"/>
    <property type="project" value="InterPro"/>
</dbReference>
<feature type="compositionally biased region" description="Polar residues" evidence="11">
    <location>
        <begin position="672"/>
        <end position="693"/>
    </location>
</feature>
<dbReference type="PANTHER" id="PTHR11157">
    <property type="entry name" value="FATTY ACID ACYL TRANSFERASE-RELATED"/>
    <property type="match status" value="1"/>
</dbReference>
<organism evidence="12 13">
    <name type="scientific">Verruconis gallopava</name>
    <dbReference type="NCBI Taxonomy" id="253628"/>
    <lineage>
        <taxon>Eukaryota</taxon>
        <taxon>Fungi</taxon>
        <taxon>Dikarya</taxon>
        <taxon>Ascomycota</taxon>
        <taxon>Pezizomycotina</taxon>
        <taxon>Dothideomycetes</taxon>
        <taxon>Pleosporomycetidae</taxon>
        <taxon>Venturiales</taxon>
        <taxon>Sympoventuriaceae</taxon>
        <taxon>Verruconis</taxon>
    </lineage>
</organism>
<feature type="compositionally biased region" description="Basic and acidic residues" evidence="11">
    <location>
        <begin position="584"/>
        <end position="608"/>
    </location>
</feature>
<dbReference type="InParanoid" id="A0A0D1XQL3"/>
<dbReference type="GO" id="GO:0019367">
    <property type="term" value="P:fatty acid elongation, saturated fatty acid"/>
    <property type="evidence" value="ECO:0007669"/>
    <property type="project" value="TreeGrafter"/>
</dbReference>
<dbReference type="OrthoDB" id="10259681at2759"/>
<gene>
    <name evidence="12" type="ORF">PV09_04095</name>
</gene>
<dbReference type="GO" id="GO:0005789">
    <property type="term" value="C:endoplasmic reticulum membrane"/>
    <property type="evidence" value="ECO:0007669"/>
    <property type="project" value="TreeGrafter"/>
</dbReference>
<feature type="compositionally biased region" description="Polar residues" evidence="11">
    <location>
        <begin position="745"/>
        <end position="763"/>
    </location>
</feature>
<feature type="transmembrane region" description="Helical" evidence="10">
    <location>
        <begin position="54"/>
        <end position="72"/>
    </location>
</feature>
<dbReference type="PANTHER" id="PTHR11157:SF169">
    <property type="entry name" value="ELONGATION OF FATTY ACIDS PROTEIN"/>
    <property type="match status" value="1"/>
</dbReference>
<evidence type="ECO:0000256" key="4">
    <source>
        <dbReference type="ARBA" id="ARBA00022692"/>
    </source>
</evidence>
<dbReference type="AlphaFoldDB" id="A0A0D1XQL3"/>
<evidence type="ECO:0000313" key="12">
    <source>
        <dbReference type="EMBL" id="KIW04926.1"/>
    </source>
</evidence>
<comment type="catalytic activity">
    <reaction evidence="10">
        <text>an acyl-CoA + malonyl-CoA + H(+) = a 3-oxoacyl-CoA + CO2 + CoA</text>
        <dbReference type="Rhea" id="RHEA:50252"/>
        <dbReference type="ChEBI" id="CHEBI:15378"/>
        <dbReference type="ChEBI" id="CHEBI:16526"/>
        <dbReference type="ChEBI" id="CHEBI:57287"/>
        <dbReference type="ChEBI" id="CHEBI:57384"/>
        <dbReference type="ChEBI" id="CHEBI:58342"/>
        <dbReference type="ChEBI" id="CHEBI:90726"/>
    </reaction>
    <physiologicalReaction direction="left-to-right" evidence="10">
        <dbReference type="Rhea" id="RHEA:50253"/>
    </physiologicalReaction>
</comment>
<keyword evidence="3 10" id="KW-0808">Transferase</keyword>
<sequence length="877" mass="94370">MAPSIQFRMPPGWFFKFPPDEQPLALPPPTESRTFAAPFAIPSHIYTGALDHRVPITIAALYATTVIAWNRINRSRGFKPYGFSQTASFKTFVIAHNVFLAVFSAFTFFGMLRALAHTWPGREHHLFGKFWPGLRTSNGLAGAADALCHLHGPRGFGSYVAFSPDASTWVAKDSLVSLSAAGLPNDSDVGRLWNEGLAFWGWWFYLSKFYEVFDTFIILAKGKRSSTLQTYHHTGAMMCMWAGIRYMSPPIWMFCFLNSGIHTMMYIYYTLSALSIKVPQRIKRTLTTCQILQFLIGITFAGMHLFVTYDVPLSKAGAVSKTLSAAASSVASGVSAAAASVTASSGVAGWLKQAALRAAGEEGLAENVVRPPVDVSPSAAVAKRSSSASTTWETVPCIDTSGQAFAIWLNLLYLAPLTGLFVRFFVKSYTRRGMASRNQPSKGQTVKAIQDAAKGTGREVESLGKAAEAGAEDMSKKMVNGKSKASGKVNGSANGTPRSQRKVSDSINKAWERFEKGDEESPVTTPDAKSKKLRKKPSEGHSKLRSLFEDPSVAEKSKSPSMERGRSPSDAESVTSIVLDQPLAEEKAEEKTEEKTQKSETSEMRTEENAEEASISSAETHGGNEELKPASEPPELDRSFADVVKDVHPKPEGEEHSEEAQEQEQQSGDVLEQSSTPTATVVSHSSRSLSPQKSKLPRPTSREPQRSRSPVKKSTSSSIPRLSTNGTKPLPSSSPSSSISTSSSAQTLVPATNMPSLSRTSSGAGEVAKDVETSSCALTNADPSNSSAAASSVAEVASSGEGEDVETQSPSHQEEAAAGEEVKQNNTNVEREQGNQSADSSTKIEEEVSTQTSDSEERPQSRHGDEEIDSKGGDGAS</sequence>
<feature type="transmembrane region" description="Helical" evidence="10">
    <location>
        <begin position="251"/>
        <end position="271"/>
    </location>
</feature>
<keyword evidence="7 10" id="KW-0443">Lipid metabolism</keyword>
<feature type="compositionally biased region" description="Basic and acidic residues" evidence="11">
    <location>
        <begin position="855"/>
        <end position="877"/>
    </location>
</feature>
<evidence type="ECO:0000256" key="8">
    <source>
        <dbReference type="ARBA" id="ARBA00023136"/>
    </source>
</evidence>
<evidence type="ECO:0000256" key="6">
    <source>
        <dbReference type="ARBA" id="ARBA00022989"/>
    </source>
</evidence>
<evidence type="ECO:0000256" key="11">
    <source>
        <dbReference type="SAM" id="MobiDB-lite"/>
    </source>
</evidence>
<evidence type="ECO:0000256" key="7">
    <source>
        <dbReference type="ARBA" id="ARBA00023098"/>
    </source>
</evidence>
<keyword evidence="8 10" id="KW-0472">Membrane</keyword>
<evidence type="ECO:0000256" key="2">
    <source>
        <dbReference type="ARBA" id="ARBA00022516"/>
    </source>
</evidence>
<feature type="compositionally biased region" description="Polar residues" evidence="11">
    <location>
        <begin position="719"/>
        <end position="731"/>
    </location>
</feature>
<dbReference type="GO" id="GO:0030148">
    <property type="term" value="P:sphingolipid biosynthetic process"/>
    <property type="evidence" value="ECO:0007669"/>
    <property type="project" value="TreeGrafter"/>
</dbReference>
<dbReference type="GO" id="GO:0034625">
    <property type="term" value="P:fatty acid elongation, monounsaturated fatty acid"/>
    <property type="evidence" value="ECO:0007669"/>
    <property type="project" value="TreeGrafter"/>
</dbReference>
<evidence type="ECO:0000256" key="10">
    <source>
        <dbReference type="RuleBase" id="RU361115"/>
    </source>
</evidence>
<comment type="subcellular location">
    <subcellularLocation>
        <location evidence="1">Membrane</location>
        <topology evidence="1">Multi-pass membrane protein</topology>
    </subcellularLocation>
</comment>
<evidence type="ECO:0000256" key="3">
    <source>
        <dbReference type="ARBA" id="ARBA00022679"/>
    </source>
</evidence>
<comment type="similarity">
    <text evidence="10">Belongs to the ELO family.</text>
</comment>
<feature type="compositionally biased region" description="Low complexity" evidence="11">
    <location>
        <begin position="786"/>
        <end position="800"/>
    </location>
</feature>
<dbReference type="EC" id="2.3.1.-" evidence="10"/>
<feature type="region of interest" description="Disordered" evidence="11">
    <location>
        <begin position="451"/>
        <end position="877"/>
    </location>
</feature>
<feature type="transmembrane region" description="Helical" evidence="10">
    <location>
        <begin position="291"/>
        <end position="309"/>
    </location>
</feature>
<protein>
    <recommendedName>
        <fullName evidence="10">Elongation of fatty acids protein</fullName>
        <ecNumber evidence="10">2.3.1.-</ecNumber>
    </recommendedName>
</protein>
<dbReference type="Proteomes" id="UP000053259">
    <property type="component" value="Unassembled WGS sequence"/>
</dbReference>
<feature type="transmembrane region" description="Helical" evidence="10">
    <location>
        <begin position="93"/>
        <end position="116"/>
    </location>
</feature>
<dbReference type="GO" id="GO:0034626">
    <property type="term" value="P:fatty acid elongation, polyunsaturated fatty acid"/>
    <property type="evidence" value="ECO:0007669"/>
    <property type="project" value="TreeGrafter"/>
</dbReference>
<keyword evidence="5 10" id="KW-0276">Fatty acid metabolism</keyword>
<dbReference type="Pfam" id="PF01151">
    <property type="entry name" value="ELO"/>
    <property type="match status" value="1"/>
</dbReference>
<evidence type="ECO:0000313" key="13">
    <source>
        <dbReference type="Proteomes" id="UP000053259"/>
    </source>
</evidence>
<feature type="compositionally biased region" description="Basic and acidic residues" evidence="11">
    <location>
        <begin position="812"/>
        <end position="833"/>
    </location>
</feature>
<feature type="compositionally biased region" description="Basic and acidic residues" evidence="11">
    <location>
        <begin position="622"/>
        <end position="654"/>
    </location>
</feature>
<evidence type="ECO:0000256" key="9">
    <source>
        <dbReference type="ARBA" id="ARBA00023160"/>
    </source>
</evidence>
<feature type="transmembrane region" description="Helical" evidence="10">
    <location>
        <begin position="405"/>
        <end position="426"/>
    </location>
</feature>
<feature type="compositionally biased region" description="Basic and acidic residues" evidence="11">
    <location>
        <begin position="536"/>
        <end position="569"/>
    </location>
</feature>
<dbReference type="STRING" id="253628.A0A0D1XQL3"/>
<keyword evidence="4 10" id="KW-0812">Transmembrane</keyword>